<keyword evidence="1" id="KW-0732">Signal</keyword>
<dbReference type="InterPro" id="IPR003787">
    <property type="entry name" value="Sulphur_relay_DsrE/F-like"/>
</dbReference>
<dbReference type="Proteomes" id="UP001497045">
    <property type="component" value="Unassembled WGS sequence"/>
</dbReference>
<sequence>MKTLIALAAASLLAIPASAQDMSAFTYGPVFEDYGPVAEVDMDMALPADAYFRVAFDISEAAEPGEVSRRIESAARFINMHVRAGVPEERVQVAIVVHGRAGFDLMHQDAYGERNEWAENANLPLIAALLEHGVQIYLCGQSAAGLGITNDDIAPGVQMALSAMTAHALLQEQGYTVNPF</sequence>
<evidence type="ECO:0000313" key="3">
    <source>
        <dbReference type="Proteomes" id="UP001497045"/>
    </source>
</evidence>
<dbReference type="SUPFAM" id="SSF75169">
    <property type="entry name" value="DsrEFH-like"/>
    <property type="match status" value="1"/>
</dbReference>
<dbReference type="EMBL" id="JBBYHV010000001">
    <property type="protein sequence ID" value="MEL1249201.1"/>
    <property type="molecule type" value="Genomic_DNA"/>
</dbReference>
<evidence type="ECO:0000313" key="2">
    <source>
        <dbReference type="EMBL" id="MEL1249201.1"/>
    </source>
</evidence>
<name>A0ABU9I9U4_9SPHN</name>
<dbReference type="Pfam" id="PF02635">
    <property type="entry name" value="DsrE"/>
    <property type="match status" value="1"/>
</dbReference>
<dbReference type="PANTHER" id="PTHR37691:SF1">
    <property type="entry name" value="BLR3518 PROTEIN"/>
    <property type="match status" value="1"/>
</dbReference>
<evidence type="ECO:0000256" key="1">
    <source>
        <dbReference type="SAM" id="SignalP"/>
    </source>
</evidence>
<dbReference type="InterPro" id="IPR027396">
    <property type="entry name" value="DsrEFH-like"/>
</dbReference>
<reference evidence="2 3" key="1">
    <citation type="submission" date="2024-04" db="EMBL/GenBank/DDBJ databases">
        <title>Aurantiacibacter sp. DGU6 16S ribosomal RNA gene Genome sequencing and assembly.</title>
        <authorList>
            <person name="Park S."/>
        </authorList>
    </citation>
    <scope>NUCLEOTIDE SEQUENCE [LARGE SCALE GENOMIC DNA]</scope>
    <source>
        <strain evidence="2 3">DGU6</strain>
    </source>
</reference>
<protein>
    <submittedName>
        <fullName evidence="2">DsrE family protein</fullName>
    </submittedName>
</protein>
<feature type="signal peptide" evidence="1">
    <location>
        <begin position="1"/>
        <end position="19"/>
    </location>
</feature>
<feature type="chain" id="PRO_5046002616" evidence="1">
    <location>
        <begin position="20"/>
        <end position="180"/>
    </location>
</feature>
<keyword evidence="3" id="KW-1185">Reference proteome</keyword>
<comment type="caution">
    <text evidence="2">The sequence shown here is derived from an EMBL/GenBank/DDBJ whole genome shotgun (WGS) entry which is preliminary data.</text>
</comment>
<dbReference type="RefSeq" id="WP_341671741.1">
    <property type="nucleotide sequence ID" value="NZ_JBBYHV010000001.1"/>
</dbReference>
<accession>A0ABU9I9U4</accession>
<dbReference type="Gene3D" id="3.40.1260.10">
    <property type="entry name" value="DsrEFH-like"/>
    <property type="match status" value="1"/>
</dbReference>
<gene>
    <name evidence="2" type="ORF">AAEO60_00795</name>
</gene>
<proteinExistence type="predicted"/>
<organism evidence="2 3">
    <name type="scientific">Aurantiacibacter gilvus</name>
    <dbReference type="NCBI Taxonomy" id="3139141"/>
    <lineage>
        <taxon>Bacteria</taxon>
        <taxon>Pseudomonadati</taxon>
        <taxon>Pseudomonadota</taxon>
        <taxon>Alphaproteobacteria</taxon>
        <taxon>Sphingomonadales</taxon>
        <taxon>Erythrobacteraceae</taxon>
        <taxon>Aurantiacibacter</taxon>
    </lineage>
</organism>
<dbReference type="PANTHER" id="PTHR37691">
    <property type="entry name" value="BLR3518 PROTEIN"/>
    <property type="match status" value="1"/>
</dbReference>